<comment type="catalytic activity">
    <reaction evidence="7">
        <text>L-threonyl-[protein] + ATP = O-phospho-L-threonyl-[protein] + ADP + H(+)</text>
        <dbReference type="Rhea" id="RHEA:46608"/>
        <dbReference type="Rhea" id="RHEA-COMP:11060"/>
        <dbReference type="Rhea" id="RHEA-COMP:11605"/>
        <dbReference type="ChEBI" id="CHEBI:15378"/>
        <dbReference type="ChEBI" id="CHEBI:30013"/>
        <dbReference type="ChEBI" id="CHEBI:30616"/>
        <dbReference type="ChEBI" id="CHEBI:61977"/>
        <dbReference type="ChEBI" id="CHEBI:456216"/>
        <dbReference type="EC" id="2.7.11.1"/>
    </reaction>
</comment>
<keyword evidence="6" id="KW-0067">ATP-binding</keyword>
<dbReference type="InterPro" id="IPR011009">
    <property type="entry name" value="Kinase-like_dom_sf"/>
</dbReference>
<dbReference type="InterPro" id="IPR016024">
    <property type="entry name" value="ARM-type_fold"/>
</dbReference>
<dbReference type="InterPro" id="IPR011989">
    <property type="entry name" value="ARM-like"/>
</dbReference>
<comment type="catalytic activity">
    <reaction evidence="8">
        <text>L-seryl-[protein] + ATP = O-phospho-L-seryl-[protein] + ADP + H(+)</text>
        <dbReference type="Rhea" id="RHEA:17989"/>
        <dbReference type="Rhea" id="RHEA-COMP:9863"/>
        <dbReference type="Rhea" id="RHEA-COMP:11604"/>
        <dbReference type="ChEBI" id="CHEBI:15378"/>
        <dbReference type="ChEBI" id="CHEBI:29999"/>
        <dbReference type="ChEBI" id="CHEBI:30616"/>
        <dbReference type="ChEBI" id="CHEBI:83421"/>
        <dbReference type="ChEBI" id="CHEBI:456216"/>
        <dbReference type="EC" id="2.7.11.1"/>
    </reaction>
</comment>
<dbReference type="InterPro" id="IPR008271">
    <property type="entry name" value="Ser/Thr_kinase_AS"/>
</dbReference>
<dbReference type="EMBL" id="SNRW01000157">
    <property type="protein sequence ID" value="KAA6402974.1"/>
    <property type="molecule type" value="Genomic_DNA"/>
</dbReference>
<name>A0A5J4X713_9EUKA</name>
<keyword evidence="3" id="KW-0808">Transferase</keyword>
<evidence type="ECO:0000256" key="8">
    <source>
        <dbReference type="ARBA" id="ARBA00048679"/>
    </source>
</evidence>
<accession>A0A5J4X713</accession>
<dbReference type="InterPro" id="IPR000719">
    <property type="entry name" value="Prot_kinase_dom"/>
</dbReference>
<dbReference type="PANTHER" id="PTHR44899:SF3">
    <property type="entry name" value="SERINE_THREONINE-PROTEIN KINASE NEK1"/>
    <property type="match status" value="1"/>
</dbReference>
<evidence type="ECO:0000313" key="11">
    <source>
        <dbReference type="Proteomes" id="UP000324800"/>
    </source>
</evidence>
<feature type="domain" description="Protein kinase" evidence="9">
    <location>
        <begin position="586"/>
        <end position="838"/>
    </location>
</feature>
<dbReference type="SUPFAM" id="SSF56112">
    <property type="entry name" value="Protein kinase-like (PK-like)"/>
    <property type="match status" value="1"/>
</dbReference>
<evidence type="ECO:0000256" key="2">
    <source>
        <dbReference type="ARBA" id="ARBA00022527"/>
    </source>
</evidence>
<dbReference type="Pfam" id="PF00069">
    <property type="entry name" value="Pkinase"/>
    <property type="match status" value="1"/>
</dbReference>
<dbReference type="Proteomes" id="UP000324800">
    <property type="component" value="Unassembled WGS sequence"/>
</dbReference>
<evidence type="ECO:0000256" key="6">
    <source>
        <dbReference type="ARBA" id="ARBA00022840"/>
    </source>
</evidence>
<dbReference type="SMART" id="SM00220">
    <property type="entry name" value="S_TKc"/>
    <property type="match status" value="1"/>
</dbReference>
<keyword evidence="5 10" id="KW-0418">Kinase</keyword>
<dbReference type="PANTHER" id="PTHR44899">
    <property type="entry name" value="CAMK FAMILY PROTEIN KINASE"/>
    <property type="match status" value="1"/>
</dbReference>
<dbReference type="GO" id="GO:0004674">
    <property type="term" value="F:protein serine/threonine kinase activity"/>
    <property type="evidence" value="ECO:0007669"/>
    <property type="project" value="UniProtKB-KW"/>
</dbReference>
<protein>
    <recommendedName>
        <fullName evidence="1">non-specific serine/threonine protein kinase</fullName>
        <ecNumber evidence="1">2.7.11.1</ecNumber>
    </recommendedName>
</protein>
<keyword evidence="2" id="KW-0723">Serine/threonine-protein kinase</keyword>
<dbReference type="EC" id="2.7.11.1" evidence="1"/>
<dbReference type="GO" id="GO:0005524">
    <property type="term" value="F:ATP binding"/>
    <property type="evidence" value="ECO:0007669"/>
    <property type="project" value="UniProtKB-KW"/>
</dbReference>
<evidence type="ECO:0000313" key="10">
    <source>
        <dbReference type="EMBL" id="KAA6402974.1"/>
    </source>
</evidence>
<reference evidence="10 11" key="1">
    <citation type="submission" date="2019-03" db="EMBL/GenBank/DDBJ databases">
        <title>Single cell metagenomics reveals metabolic interactions within the superorganism composed of flagellate Streblomastix strix and complex community of Bacteroidetes bacteria on its surface.</title>
        <authorList>
            <person name="Treitli S.C."/>
            <person name="Kolisko M."/>
            <person name="Husnik F."/>
            <person name="Keeling P."/>
            <person name="Hampl V."/>
        </authorList>
    </citation>
    <scope>NUCLEOTIDE SEQUENCE [LARGE SCALE GENOMIC DNA]</scope>
    <source>
        <strain evidence="10">ST1C</strain>
    </source>
</reference>
<dbReference type="AlphaFoldDB" id="A0A5J4X713"/>
<gene>
    <name evidence="10" type="ORF">EZS28_001499</name>
</gene>
<evidence type="ECO:0000259" key="9">
    <source>
        <dbReference type="PROSITE" id="PS50011"/>
    </source>
</evidence>
<evidence type="ECO:0000256" key="3">
    <source>
        <dbReference type="ARBA" id="ARBA00022679"/>
    </source>
</evidence>
<evidence type="ECO:0000256" key="7">
    <source>
        <dbReference type="ARBA" id="ARBA00047899"/>
    </source>
</evidence>
<dbReference type="PROSITE" id="PS00108">
    <property type="entry name" value="PROTEIN_KINASE_ST"/>
    <property type="match status" value="1"/>
</dbReference>
<dbReference type="Gene3D" id="1.25.10.10">
    <property type="entry name" value="Leucine-rich Repeat Variant"/>
    <property type="match status" value="1"/>
</dbReference>
<dbReference type="InterPro" id="IPR051131">
    <property type="entry name" value="NEK_Ser/Thr_kinase_NIMA"/>
</dbReference>
<comment type="caution">
    <text evidence="10">The sequence shown here is derived from an EMBL/GenBank/DDBJ whole genome shotgun (WGS) entry which is preliminary data.</text>
</comment>
<organism evidence="10 11">
    <name type="scientific">Streblomastix strix</name>
    <dbReference type="NCBI Taxonomy" id="222440"/>
    <lineage>
        <taxon>Eukaryota</taxon>
        <taxon>Metamonada</taxon>
        <taxon>Preaxostyla</taxon>
        <taxon>Oxymonadida</taxon>
        <taxon>Streblomastigidae</taxon>
        <taxon>Streblomastix</taxon>
    </lineage>
</organism>
<evidence type="ECO:0000256" key="1">
    <source>
        <dbReference type="ARBA" id="ARBA00012513"/>
    </source>
</evidence>
<dbReference type="PROSITE" id="PS50011">
    <property type="entry name" value="PROTEIN_KINASE_DOM"/>
    <property type="match status" value="1"/>
</dbReference>
<evidence type="ECO:0000256" key="4">
    <source>
        <dbReference type="ARBA" id="ARBA00022741"/>
    </source>
</evidence>
<sequence>MKKAGKTCVIEGLKQLVDLQVNIDTDQKQIRSTLMSNGKHINFQLKENEIIKDSNISFYCHANSHIAPIYSQTLSSSLQQTTSIEQTSENQSIFLTTPISFLTQYSIAFPHIDSQQSSSISDKIRSKEKITYSDIGEGLLIRNKYIWREEDWDDEDEDIEYNGVSALCKSMRNKIGIDPACYAAMMNCEQEKNFLTKTNSLKDDQQFSVAEKTLSEFLMENKYQFAEETISDVRSVALIRVPQQEQQQQINNNKQKNNEFIEEQQQQSIDHYYITFQITAPTEVLGLMRRMAQPEITHSNITIKDNNDDQNLKEQEVEDTELNLEANVQIKNRVEFEGEITVDLDDCTVKIGDNKNSNDKVDISVQNTVSQQSSLKAQINGIEQKDFKWEITLRKKNTEINENESTSQQQLDWDKSQLKCKVSVKTGNNIEDSSDIVSDIDLSKLTIRTAQQQVNNKQPQTKQQKSTSTYEFPISMNCSSHGTPINNGISCICDQGYTSLDSTVKKEYRMCNVVAKTVLDEEYNRMSKRFGLICYYLSTNPSEFHFTVELRVTIITDNSRHLRLIKEFNQYFNGVFLPEEVEYNDFEIDTKFFGGTMGKTFLVRHKQTGVLYVMKRVDYFHEKDKRMADDEIAHMKRLSSKYTVRLIWTFIKEPDMYVITEYCSRGDLRKFITELQTLPEAERIERVWEIFAQIILGLEFMHNLNIIHRDIKPDNIFIMEDGSARLGDFGLSKVLDEKDYGSTVGTRYYRAPEVFMQGKMYFSSDVYAVGIVITECLTGKHPLIGSNDQETISNIKQGRATKLPEWIPNELKDLLLRMMNTDKDKRPTVQEIIQNEVIQSTILKIKEREMQNDNDKEKQQQATILSNPKQFSRNNLKEFRDQIHSQFFEGKNALDNIEYFELLKRALFMIRSVQTLVVSNSSVEMLSLTNDIKDMIIEIINKTQFKSKVLDCAINMGVIMEFIDLVRRTSFNEVTSQSIIQPELQQILFLPHPYLYSLDKQGAIRQIIEIILLNDESNTRNKSQVCELLNYIYIEGARIPADIQQQIIASICEQIKDDNDHVNNYAYEALVFLAVNKDNHEVIVANDVIESILAIFKKQTERETIDSEIVTYSLRILQFIYIYGTPTKQKHKLLKNL</sequence>
<dbReference type="SUPFAM" id="SSF48371">
    <property type="entry name" value="ARM repeat"/>
    <property type="match status" value="1"/>
</dbReference>
<evidence type="ECO:0000256" key="5">
    <source>
        <dbReference type="ARBA" id="ARBA00022777"/>
    </source>
</evidence>
<keyword evidence="4" id="KW-0547">Nucleotide-binding</keyword>
<proteinExistence type="predicted"/>
<dbReference type="Gene3D" id="1.10.510.10">
    <property type="entry name" value="Transferase(Phosphotransferase) domain 1"/>
    <property type="match status" value="1"/>
</dbReference>